<dbReference type="AlphaFoldDB" id="A0A3E2NXI3"/>
<keyword evidence="1" id="KW-0732">Signal</keyword>
<dbReference type="Proteomes" id="UP000260823">
    <property type="component" value="Unassembled WGS sequence"/>
</dbReference>
<evidence type="ECO:0000313" key="3">
    <source>
        <dbReference type="Proteomes" id="UP000260823"/>
    </source>
</evidence>
<evidence type="ECO:0000256" key="1">
    <source>
        <dbReference type="SAM" id="SignalP"/>
    </source>
</evidence>
<name>A0A3E2NXI3_9SPHI</name>
<feature type="signal peptide" evidence="1">
    <location>
        <begin position="1"/>
        <end position="17"/>
    </location>
</feature>
<sequence length="213" mass="24102">MKSIFYITLLSCFLVTACGNQTKKNTRDQVSSETGDVDPRPADQVKFLNKVHDNSAYEVTSNAAIKDAHITAFNKYALDSLKDFKNWEFIVSEINDNTYDANTVSKLLGFNNNPVYNLKLVAPITIDKTVDSIAIDNQVRFTYTTLKTPKGAELKKYLSVIKNLKKDDTVIISGAITHLDEHGKINFSNFFDDNMPWDVDLMLTDIHKKLIKQ</sequence>
<organism evidence="2 3">
    <name type="scientific">Mucilaginibacter terrenus</name>
    <dbReference type="NCBI Taxonomy" id="2482727"/>
    <lineage>
        <taxon>Bacteria</taxon>
        <taxon>Pseudomonadati</taxon>
        <taxon>Bacteroidota</taxon>
        <taxon>Sphingobacteriia</taxon>
        <taxon>Sphingobacteriales</taxon>
        <taxon>Sphingobacteriaceae</taxon>
        <taxon>Mucilaginibacter</taxon>
    </lineage>
</organism>
<protein>
    <submittedName>
        <fullName evidence="2">Uncharacterized protein</fullName>
    </submittedName>
</protein>
<dbReference type="RefSeq" id="WP_117382594.1">
    <property type="nucleotide sequence ID" value="NZ_QWDE01000001.1"/>
</dbReference>
<keyword evidence="3" id="KW-1185">Reference proteome</keyword>
<evidence type="ECO:0000313" key="2">
    <source>
        <dbReference type="EMBL" id="RFZ85697.1"/>
    </source>
</evidence>
<proteinExistence type="predicted"/>
<reference evidence="2 3" key="1">
    <citation type="submission" date="2018-08" db="EMBL/GenBank/DDBJ databases">
        <title>Mucilaginibacter terrae sp. nov., isolated from manganese diggings.</title>
        <authorList>
            <person name="Huang Y."/>
            <person name="Zhou Z."/>
        </authorList>
    </citation>
    <scope>NUCLEOTIDE SEQUENCE [LARGE SCALE GENOMIC DNA]</scope>
    <source>
        <strain evidence="2 3">ZH6</strain>
    </source>
</reference>
<feature type="chain" id="PRO_5017714309" evidence="1">
    <location>
        <begin position="18"/>
        <end position="213"/>
    </location>
</feature>
<gene>
    <name evidence="2" type="ORF">DYU05_08900</name>
</gene>
<accession>A0A3E2NXI3</accession>
<dbReference type="OrthoDB" id="9839264at2"/>
<dbReference type="PROSITE" id="PS51257">
    <property type="entry name" value="PROKAR_LIPOPROTEIN"/>
    <property type="match status" value="1"/>
</dbReference>
<dbReference type="EMBL" id="QWDE01000001">
    <property type="protein sequence ID" value="RFZ85697.1"/>
    <property type="molecule type" value="Genomic_DNA"/>
</dbReference>
<comment type="caution">
    <text evidence="2">The sequence shown here is derived from an EMBL/GenBank/DDBJ whole genome shotgun (WGS) entry which is preliminary data.</text>
</comment>